<proteinExistence type="predicted"/>
<reference evidence="1" key="1">
    <citation type="journal article" date="2014" name="Front. Microbiol.">
        <title>High frequency of phylogenetically diverse reductive dehalogenase-homologous genes in deep subseafloor sedimentary metagenomes.</title>
        <authorList>
            <person name="Kawai M."/>
            <person name="Futagami T."/>
            <person name="Toyoda A."/>
            <person name="Takaki Y."/>
            <person name="Nishi S."/>
            <person name="Hori S."/>
            <person name="Arai W."/>
            <person name="Tsubouchi T."/>
            <person name="Morono Y."/>
            <person name="Uchiyama I."/>
            <person name="Ito T."/>
            <person name="Fujiyama A."/>
            <person name="Inagaki F."/>
            <person name="Takami H."/>
        </authorList>
    </citation>
    <scope>NUCLEOTIDE SEQUENCE</scope>
    <source>
        <strain evidence="1">Expedition CK06-06</strain>
    </source>
</reference>
<protein>
    <submittedName>
        <fullName evidence="1">Uncharacterized protein</fullName>
    </submittedName>
</protein>
<feature type="non-terminal residue" evidence="1">
    <location>
        <position position="142"/>
    </location>
</feature>
<dbReference type="AlphaFoldDB" id="X0YJW4"/>
<dbReference type="EMBL" id="BARS01054286">
    <property type="protein sequence ID" value="GAG47382.1"/>
    <property type="molecule type" value="Genomic_DNA"/>
</dbReference>
<organism evidence="1">
    <name type="scientific">marine sediment metagenome</name>
    <dbReference type="NCBI Taxonomy" id="412755"/>
    <lineage>
        <taxon>unclassified sequences</taxon>
        <taxon>metagenomes</taxon>
        <taxon>ecological metagenomes</taxon>
    </lineage>
</organism>
<comment type="caution">
    <text evidence="1">The sequence shown here is derived from an EMBL/GenBank/DDBJ whole genome shotgun (WGS) entry which is preliminary data.</text>
</comment>
<gene>
    <name evidence="1" type="ORF">S01H1_80394</name>
</gene>
<sequence>MSVSVPDRMGGRNGTLDSGIITDGEDAVSADYNAEIKLAERGFHVLMERIAMKRMPTDALPSGDVFDLLNAAGEQLEIQALQNNDKKVSKRRMKKTTHQLVSAIDRLTDWPEEPRLQVASLLVPTLRMVELESVANNLLVAL</sequence>
<name>X0YJW4_9ZZZZ</name>
<accession>X0YJW4</accession>
<evidence type="ECO:0000313" key="1">
    <source>
        <dbReference type="EMBL" id="GAG47382.1"/>
    </source>
</evidence>